<dbReference type="Gramene" id="Kaladp0481s0008.1.v1.1">
    <property type="protein sequence ID" value="Kaladp0481s0008.1.v1.1.CDS.1"/>
    <property type="gene ID" value="Kaladp0481s0008.v1.1"/>
</dbReference>
<evidence type="ECO:0000313" key="2">
    <source>
        <dbReference type="Proteomes" id="UP000594263"/>
    </source>
</evidence>
<organism evidence="1 2">
    <name type="scientific">Kalanchoe fedtschenkoi</name>
    <name type="common">Lavender scallops</name>
    <name type="synonym">South American air plant</name>
    <dbReference type="NCBI Taxonomy" id="63787"/>
    <lineage>
        <taxon>Eukaryota</taxon>
        <taxon>Viridiplantae</taxon>
        <taxon>Streptophyta</taxon>
        <taxon>Embryophyta</taxon>
        <taxon>Tracheophyta</taxon>
        <taxon>Spermatophyta</taxon>
        <taxon>Magnoliopsida</taxon>
        <taxon>eudicotyledons</taxon>
        <taxon>Gunneridae</taxon>
        <taxon>Pentapetalae</taxon>
        <taxon>Saxifragales</taxon>
        <taxon>Crassulaceae</taxon>
        <taxon>Kalanchoe</taxon>
    </lineage>
</organism>
<name>A0A7N0VBI4_KALFE</name>
<dbReference type="EnsemblPlants" id="Kaladp0481s0008.1.v1.1">
    <property type="protein sequence ID" value="Kaladp0481s0008.1.v1.1.CDS.1"/>
    <property type="gene ID" value="Kaladp0481s0008.v1.1"/>
</dbReference>
<reference evidence="1" key="1">
    <citation type="submission" date="2021-01" db="UniProtKB">
        <authorList>
            <consortium name="EnsemblPlants"/>
        </authorList>
    </citation>
    <scope>IDENTIFICATION</scope>
</reference>
<dbReference type="AlphaFoldDB" id="A0A7N0VBI4"/>
<protein>
    <submittedName>
        <fullName evidence="1">Uncharacterized protein</fullName>
    </submittedName>
</protein>
<sequence>MNPSPSIEVELGVLGTASTMAKGCVSGTNSGEQVGEDLVCPEEYSEVGFLTGMMSDCLMWLSADFIRLIVGDSGRK</sequence>
<keyword evidence="2" id="KW-1185">Reference proteome</keyword>
<proteinExistence type="predicted"/>
<accession>A0A7N0VBI4</accession>
<dbReference type="Proteomes" id="UP000594263">
    <property type="component" value="Unplaced"/>
</dbReference>
<evidence type="ECO:0000313" key="1">
    <source>
        <dbReference type="EnsemblPlants" id="Kaladp0481s0008.1.v1.1.CDS.1"/>
    </source>
</evidence>